<dbReference type="Gene3D" id="1.10.340.70">
    <property type="match status" value="1"/>
</dbReference>
<dbReference type="GO" id="GO:0003676">
    <property type="term" value="F:nucleic acid binding"/>
    <property type="evidence" value="ECO:0007669"/>
    <property type="project" value="InterPro"/>
</dbReference>
<evidence type="ECO:0000259" key="1">
    <source>
        <dbReference type="PROSITE" id="PS50994"/>
    </source>
</evidence>
<dbReference type="InterPro" id="IPR050951">
    <property type="entry name" value="Retrovirus_Pol_polyprotein"/>
</dbReference>
<proteinExistence type="predicted"/>
<dbReference type="EMBL" id="BKCJ010045702">
    <property type="protein sequence ID" value="GEW11567.1"/>
    <property type="molecule type" value="Genomic_DNA"/>
</dbReference>
<dbReference type="InterPro" id="IPR041588">
    <property type="entry name" value="Integrase_H2C2"/>
</dbReference>
<dbReference type="InterPro" id="IPR043502">
    <property type="entry name" value="DNA/RNA_pol_sf"/>
</dbReference>
<evidence type="ECO:0000313" key="2">
    <source>
        <dbReference type="EMBL" id="GEW11567.1"/>
    </source>
</evidence>
<dbReference type="PANTHER" id="PTHR37984:SF5">
    <property type="entry name" value="PROTEIN NYNRIN-LIKE"/>
    <property type="match status" value="1"/>
</dbReference>
<dbReference type="AlphaFoldDB" id="A0A699GUE4"/>
<dbReference type="SUPFAM" id="SSF56672">
    <property type="entry name" value="DNA/RNA polymerases"/>
    <property type="match status" value="1"/>
</dbReference>
<dbReference type="InterPro" id="IPR001584">
    <property type="entry name" value="Integrase_cat-core"/>
</dbReference>
<gene>
    <name evidence="2" type="ORF">Tci_183543</name>
</gene>
<feature type="domain" description="Integrase catalytic" evidence="1">
    <location>
        <begin position="201"/>
        <end position="282"/>
    </location>
</feature>
<dbReference type="SUPFAM" id="SSF53098">
    <property type="entry name" value="Ribonuclease H-like"/>
    <property type="match status" value="1"/>
</dbReference>
<protein>
    <recommendedName>
        <fullName evidence="1">Integrase catalytic domain-containing protein</fullName>
    </recommendedName>
</protein>
<dbReference type="PANTHER" id="PTHR37984">
    <property type="entry name" value="PROTEIN CBG26694"/>
    <property type="match status" value="1"/>
</dbReference>
<dbReference type="Gene3D" id="3.30.420.10">
    <property type="entry name" value="Ribonuclease H-like superfamily/Ribonuclease H"/>
    <property type="match status" value="1"/>
</dbReference>
<dbReference type="InterPro" id="IPR036397">
    <property type="entry name" value="RNaseH_sf"/>
</dbReference>
<name>A0A699GUE4_TANCI</name>
<reference evidence="2" key="1">
    <citation type="journal article" date="2019" name="Sci. Rep.">
        <title>Draft genome of Tanacetum cinerariifolium, the natural source of mosquito coil.</title>
        <authorList>
            <person name="Yamashiro T."/>
            <person name="Shiraishi A."/>
            <person name="Satake H."/>
            <person name="Nakayama K."/>
        </authorList>
    </citation>
    <scope>NUCLEOTIDE SEQUENCE</scope>
</reference>
<accession>A0A699GUE4</accession>
<comment type="caution">
    <text evidence="2">The sequence shown here is derived from an EMBL/GenBank/DDBJ whole genome shotgun (WGS) entry which is preliminary data.</text>
</comment>
<dbReference type="PROSITE" id="PS50994">
    <property type="entry name" value="INTEGRASE"/>
    <property type="match status" value="1"/>
</dbReference>
<dbReference type="Pfam" id="PF17921">
    <property type="entry name" value="Integrase_H2C2"/>
    <property type="match status" value="1"/>
</dbReference>
<sequence length="373" mass="42514">MASLLKKSAFQWLEHATLAFKELEQAMMQSSVLALPKFEEEFIIKTNASSYGVEPGKENVVDDALFRVQQQGQLCQMLISIDTNKLIRAVKTTWSTDSKLKVVIECLQQGSFHDSKCTWSANELKGKGKLVVANDEAVRLKLITYFHRCVVGVHSGVQETLKRIYAFYYCKGLGKMVKHQIYLCDVCQRNKLYLVSYPGLLQPLPILEKVWKDVSMYFIKALQVSQGRTMIMVVMDRLSKYAHFIPLSNPFTTAQLAQAFLDNIYKLHSPPFTIVSDRDKLFGYDPYWCRCYPPMPVTSVIFPASTVVMRLAQHGEAIPGIQEHLLEVPIQEELRALRDRVEVAEAEMATLCATIRSMGAVETSLRNRMRDKR</sequence>
<organism evidence="2">
    <name type="scientific">Tanacetum cinerariifolium</name>
    <name type="common">Dalmatian daisy</name>
    <name type="synonym">Chrysanthemum cinerariifolium</name>
    <dbReference type="NCBI Taxonomy" id="118510"/>
    <lineage>
        <taxon>Eukaryota</taxon>
        <taxon>Viridiplantae</taxon>
        <taxon>Streptophyta</taxon>
        <taxon>Embryophyta</taxon>
        <taxon>Tracheophyta</taxon>
        <taxon>Spermatophyta</taxon>
        <taxon>Magnoliopsida</taxon>
        <taxon>eudicotyledons</taxon>
        <taxon>Gunneridae</taxon>
        <taxon>Pentapetalae</taxon>
        <taxon>asterids</taxon>
        <taxon>campanulids</taxon>
        <taxon>Asterales</taxon>
        <taxon>Asteraceae</taxon>
        <taxon>Asteroideae</taxon>
        <taxon>Anthemideae</taxon>
        <taxon>Anthemidinae</taxon>
        <taxon>Tanacetum</taxon>
    </lineage>
</organism>
<dbReference type="GO" id="GO:0015074">
    <property type="term" value="P:DNA integration"/>
    <property type="evidence" value="ECO:0007669"/>
    <property type="project" value="InterPro"/>
</dbReference>
<dbReference type="InterPro" id="IPR012337">
    <property type="entry name" value="RNaseH-like_sf"/>
</dbReference>